<dbReference type="SMART" id="SM00499">
    <property type="entry name" value="AAI"/>
    <property type="match status" value="1"/>
</dbReference>
<accession>A0AAD8U014</accession>
<feature type="chain" id="PRO_5041978668" description="Bifunctional inhibitor/plant lipid transfer protein/seed storage helical domain-containing protein" evidence="4">
    <location>
        <begin position="27"/>
        <end position="104"/>
    </location>
</feature>
<keyword evidence="4" id="KW-0732">Signal</keyword>
<dbReference type="InterPro" id="IPR036312">
    <property type="entry name" value="Bifun_inhib/LTP/seed_sf"/>
</dbReference>
<dbReference type="CDD" id="cd01959">
    <property type="entry name" value="nsLTP2"/>
    <property type="match status" value="1"/>
</dbReference>
<dbReference type="InterPro" id="IPR033872">
    <property type="entry name" value="nsLTP2"/>
</dbReference>
<dbReference type="GO" id="GO:0006869">
    <property type="term" value="P:lipid transport"/>
    <property type="evidence" value="ECO:0007669"/>
    <property type="project" value="InterPro"/>
</dbReference>
<proteinExistence type="inferred from homology"/>
<comment type="similarity">
    <text evidence="1">Belongs to the plant LTP family. B11E subfamily.</text>
</comment>
<reference evidence="6" key="1">
    <citation type="submission" date="2023-07" db="EMBL/GenBank/DDBJ databases">
        <title>A chromosome-level genome assembly of Lolium multiflorum.</title>
        <authorList>
            <person name="Chen Y."/>
            <person name="Copetti D."/>
            <person name="Kolliker R."/>
            <person name="Studer B."/>
        </authorList>
    </citation>
    <scope>NUCLEOTIDE SEQUENCE</scope>
    <source>
        <strain evidence="6">02402/16</strain>
        <tissue evidence="6">Leaf</tissue>
    </source>
</reference>
<evidence type="ECO:0000259" key="5">
    <source>
        <dbReference type="SMART" id="SM00499"/>
    </source>
</evidence>
<keyword evidence="2" id="KW-0813">Transport</keyword>
<dbReference type="AlphaFoldDB" id="A0AAD8U014"/>
<dbReference type="EMBL" id="JAUUTY010000001">
    <property type="protein sequence ID" value="KAK1695218.1"/>
    <property type="molecule type" value="Genomic_DNA"/>
</dbReference>
<protein>
    <recommendedName>
        <fullName evidence="5">Bifunctional inhibitor/plant lipid transfer protein/seed storage helical domain-containing protein</fullName>
    </recommendedName>
</protein>
<dbReference type="Gene3D" id="1.10.110.10">
    <property type="entry name" value="Plant lipid-transfer and hydrophobic proteins"/>
    <property type="match status" value="1"/>
</dbReference>
<evidence type="ECO:0000256" key="3">
    <source>
        <dbReference type="ARBA" id="ARBA00023121"/>
    </source>
</evidence>
<evidence type="ECO:0000313" key="6">
    <source>
        <dbReference type="EMBL" id="KAK1695218.1"/>
    </source>
</evidence>
<name>A0AAD8U014_LOLMU</name>
<dbReference type="PANTHER" id="PTHR33214">
    <property type="entry name" value="BIFUNCTIONAL INHIBITOR/LIPID-TRANSFER PROTEIN/SEED STORAGE 2S ALBUMIN SUPERFAMILY PROTEIN"/>
    <property type="match status" value="1"/>
</dbReference>
<dbReference type="GO" id="GO:0008289">
    <property type="term" value="F:lipid binding"/>
    <property type="evidence" value="ECO:0007669"/>
    <property type="project" value="UniProtKB-KW"/>
</dbReference>
<keyword evidence="3" id="KW-0446">Lipid-binding</keyword>
<feature type="signal peptide" evidence="4">
    <location>
        <begin position="1"/>
        <end position="26"/>
    </location>
</feature>
<evidence type="ECO:0000256" key="1">
    <source>
        <dbReference type="ARBA" id="ARBA00009707"/>
    </source>
</evidence>
<dbReference type="SUPFAM" id="SSF47699">
    <property type="entry name" value="Bifunctional inhibitor/lipid-transfer protein/seed storage 2S albumin"/>
    <property type="match status" value="1"/>
</dbReference>
<evidence type="ECO:0000313" key="7">
    <source>
        <dbReference type="Proteomes" id="UP001231189"/>
    </source>
</evidence>
<sequence>MARAVAMCAVVAVVVAVMMVAPSAAAARAMEAAHQKCDVGKLIDCRPAVIGGTPPSDSCCSNLKAQKGCFCQYLKDPNYSHYINSPNAGKTLDSCGIRFPICLL</sequence>
<dbReference type="PANTHER" id="PTHR33214:SF50">
    <property type="entry name" value="LIPID-TRANSFER PROTEIN 2G, PUTATIVE, EXPRESSED-RELATED"/>
    <property type="match status" value="1"/>
</dbReference>
<evidence type="ECO:0000256" key="2">
    <source>
        <dbReference type="ARBA" id="ARBA00022448"/>
    </source>
</evidence>
<gene>
    <name evidence="6" type="ORF">QYE76_011915</name>
</gene>
<dbReference type="Proteomes" id="UP001231189">
    <property type="component" value="Unassembled WGS sequence"/>
</dbReference>
<organism evidence="6 7">
    <name type="scientific">Lolium multiflorum</name>
    <name type="common">Italian ryegrass</name>
    <name type="synonym">Lolium perenne subsp. multiflorum</name>
    <dbReference type="NCBI Taxonomy" id="4521"/>
    <lineage>
        <taxon>Eukaryota</taxon>
        <taxon>Viridiplantae</taxon>
        <taxon>Streptophyta</taxon>
        <taxon>Embryophyta</taxon>
        <taxon>Tracheophyta</taxon>
        <taxon>Spermatophyta</taxon>
        <taxon>Magnoliopsida</taxon>
        <taxon>Liliopsida</taxon>
        <taxon>Poales</taxon>
        <taxon>Poaceae</taxon>
        <taxon>BOP clade</taxon>
        <taxon>Pooideae</taxon>
        <taxon>Poodae</taxon>
        <taxon>Poeae</taxon>
        <taxon>Poeae Chloroplast Group 2 (Poeae type)</taxon>
        <taxon>Loliodinae</taxon>
        <taxon>Loliinae</taxon>
        <taxon>Lolium</taxon>
    </lineage>
</organism>
<comment type="caution">
    <text evidence="6">The sequence shown here is derived from an EMBL/GenBank/DDBJ whole genome shotgun (WGS) entry which is preliminary data.</text>
</comment>
<feature type="domain" description="Bifunctional inhibitor/plant lipid transfer protein/seed storage helical" evidence="5">
    <location>
        <begin position="37"/>
        <end position="102"/>
    </location>
</feature>
<dbReference type="InterPro" id="IPR016140">
    <property type="entry name" value="Bifunc_inhib/LTP/seed_store"/>
</dbReference>
<evidence type="ECO:0000256" key="4">
    <source>
        <dbReference type="SAM" id="SignalP"/>
    </source>
</evidence>
<dbReference type="Pfam" id="PF00234">
    <property type="entry name" value="Tryp_alpha_amyl"/>
    <property type="match status" value="1"/>
</dbReference>
<keyword evidence="7" id="KW-1185">Reference proteome</keyword>